<dbReference type="Proteomes" id="UP000499080">
    <property type="component" value="Unassembled WGS sequence"/>
</dbReference>
<evidence type="ECO:0000313" key="2">
    <source>
        <dbReference type="Proteomes" id="UP000499080"/>
    </source>
</evidence>
<dbReference type="EMBL" id="BGPR01092618">
    <property type="protein sequence ID" value="GBM27863.1"/>
    <property type="molecule type" value="Genomic_DNA"/>
</dbReference>
<reference evidence="1 2" key="1">
    <citation type="journal article" date="2019" name="Sci. Rep.">
        <title>Orb-weaving spider Araneus ventricosus genome elucidates the spidroin gene catalogue.</title>
        <authorList>
            <person name="Kono N."/>
            <person name="Nakamura H."/>
            <person name="Ohtoshi R."/>
            <person name="Moran D.A.P."/>
            <person name="Shinohara A."/>
            <person name="Yoshida Y."/>
            <person name="Fujiwara M."/>
            <person name="Mori M."/>
            <person name="Tomita M."/>
            <person name="Arakawa K."/>
        </authorList>
    </citation>
    <scope>NUCLEOTIDE SEQUENCE [LARGE SCALE GENOMIC DNA]</scope>
</reference>
<evidence type="ECO:0000313" key="1">
    <source>
        <dbReference type="EMBL" id="GBM27863.1"/>
    </source>
</evidence>
<proteinExistence type="predicted"/>
<accession>A0A4Y2EFD6</accession>
<keyword evidence="2" id="KW-1185">Reference proteome</keyword>
<feature type="non-terminal residue" evidence="1">
    <location>
        <position position="1"/>
    </location>
</feature>
<sequence>KFAAKLPHQVFHDKLISRKIKLAPSAYAIWVNGGFIKLGDVDLWDFQLQRLSYRIHFKVFSIRFKKQKKIAIKRRPKLLPSIFGQDKVKKGVLSVT</sequence>
<name>A0A4Y2EFD6_ARAVE</name>
<dbReference type="AlphaFoldDB" id="A0A4Y2EFD6"/>
<gene>
    <name evidence="1" type="ORF">AVEN_33785_1</name>
</gene>
<comment type="caution">
    <text evidence="1">The sequence shown here is derived from an EMBL/GenBank/DDBJ whole genome shotgun (WGS) entry which is preliminary data.</text>
</comment>
<protein>
    <submittedName>
        <fullName evidence="1">Uncharacterized protein</fullName>
    </submittedName>
</protein>
<organism evidence="1 2">
    <name type="scientific">Araneus ventricosus</name>
    <name type="common">Orbweaver spider</name>
    <name type="synonym">Epeira ventricosa</name>
    <dbReference type="NCBI Taxonomy" id="182803"/>
    <lineage>
        <taxon>Eukaryota</taxon>
        <taxon>Metazoa</taxon>
        <taxon>Ecdysozoa</taxon>
        <taxon>Arthropoda</taxon>
        <taxon>Chelicerata</taxon>
        <taxon>Arachnida</taxon>
        <taxon>Araneae</taxon>
        <taxon>Araneomorphae</taxon>
        <taxon>Entelegynae</taxon>
        <taxon>Araneoidea</taxon>
        <taxon>Araneidae</taxon>
        <taxon>Araneus</taxon>
    </lineage>
</organism>